<evidence type="ECO:0000313" key="8">
    <source>
        <dbReference type="Proteomes" id="UP000000844"/>
    </source>
</evidence>
<keyword evidence="8" id="KW-1185">Reference proteome</keyword>
<dbReference type="UniPathway" id="UPA00148"/>
<evidence type="ECO:0000259" key="5">
    <source>
        <dbReference type="Pfam" id="PF01656"/>
    </source>
</evidence>
<feature type="domain" description="CobB/CobQ-like glutamine amidotransferase" evidence="6">
    <location>
        <begin position="264"/>
        <end position="440"/>
    </location>
</feature>
<feature type="active site" evidence="4">
    <location>
        <position position="435"/>
    </location>
</feature>
<sequence length="512" mass="53991">MDLSELTGTLLVTGTCSDSGKSTVVAGLCRYLARRGVRVAPFKAQNMSNNSAVTADGGEIGRAQAKQAAAAGLEPDVAFNPVLLKPGSDYTSQIVVRGKPWGTIDAANWPRLRRELSGVVAESLTELRSRYDVVICEGAGSPAEINLRAHDIVNLGLARTADIPTIVVGDIDRGGVFASLYGTLALLEPADQRLIAGFVVNKFRGDVGLLRPGLDSLTELTGRPVYGVLPWLVDLWLDAEDSLALDAGGVLGRPRPPRGEQWLRVAVVRLPRISNATDVEALAAEPGVRVRITSGAADLAEADLIVIPGSKSTVDDLEWLRDNGLDTAIRAHAEAGKPLLGICGGYQMLGRVIRDDVESKRGSVPGLGLLPAEFDFAADKTLTHPKGHYGDIPVSGYEIHYGRDTVDAGAASMFRLADGTGEGARLGSVSGTHWHGAFGCDAFRRAFLTGAAALAGRDRFAVDDTVDFAALRESELDALADLVGDHLDMAAITSLIRDGAAPDAPSLLPRLV</sequence>
<dbReference type="KEGG" id="sna:Snas_2744"/>
<dbReference type="Pfam" id="PF07685">
    <property type="entry name" value="GATase_3"/>
    <property type="match status" value="1"/>
</dbReference>
<dbReference type="Gene3D" id="3.40.50.300">
    <property type="entry name" value="P-loop containing nucleotide triphosphate hydrolases"/>
    <property type="match status" value="1"/>
</dbReference>
<dbReference type="Gene3D" id="3.40.50.880">
    <property type="match status" value="1"/>
</dbReference>
<dbReference type="STRING" id="446470.Snas_2744"/>
<keyword evidence="3 4" id="KW-0315">Glutamine amidotransferase</keyword>
<name>D3Q7E9_STANL</name>
<dbReference type="CDD" id="cd05389">
    <property type="entry name" value="CobQ_N"/>
    <property type="match status" value="1"/>
</dbReference>
<protein>
    <recommendedName>
        <fullName evidence="4">Cobyric acid synthase</fullName>
    </recommendedName>
</protein>
<reference evidence="7 8" key="1">
    <citation type="journal article" date="2009" name="Stand. Genomic Sci.">
        <title>Complete genome sequence of Stackebrandtia nassauensis type strain (LLR-40K-21).</title>
        <authorList>
            <person name="Munk C."/>
            <person name="Lapidus A."/>
            <person name="Copeland A."/>
            <person name="Jando M."/>
            <person name="Mayilraj S."/>
            <person name="Glavina Del Rio T."/>
            <person name="Nolan M."/>
            <person name="Chen F."/>
            <person name="Lucas S."/>
            <person name="Tice H."/>
            <person name="Cheng J.F."/>
            <person name="Han C."/>
            <person name="Detter J.C."/>
            <person name="Bruce D."/>
            <person name="Goodwin L."/>
            <person name="Chain P."/>
            <person name="Pitluck S."/>
            <person name="Goker M."/>
            <person name="Ovchinikova G."/>
            <person name="Pati A."/>
            <person name="Ivanova N."/>
            <person name="Mavromatis K."/>
            <person name="Chen A."/>
            <person name="Palaniappan K."/>
            <person name="Land M."/>
            <person name="Hauser L."/>
            <person name="Chang Y.J."/>
            <person name="Jeffries C.D."/>
            <person name="Bristow J."/>
            <person name="Eisen J.A."/>
            <person name="Markowitz V."/>
            <person name="Hugenholtz P."/>
            <person name="Kyrpides N.C."/>
            <person name="Klenk H.P."/>
        </authorList>
    </citation>
    <scope>NUCLEOTIDE SEQUENCE [LARGE SCALE GENOMIC DNA]</scope>
    <source>
        <strain evidence="8">DSM 44728 / CIP 108903 / NRRL B-16338 / NBRC 102104 / LLR-40K-21</strain>
    </source>
</reference>
<dbReference type="AlphaFoldDB" id="D3Q7E9"/>
<dbReference type="InterPro" id="IPR029062">
    <property type="entry name" value="Class_I_gatase-like"/>
</dbReference>
<evidence type="ECO:0000256" key="4">
    <source>
        <dbReference type="HAMAP-Rule" id="MF_00028"/>
    </source>
</evidence>
<comment type="pathway">
    <text evidence="1 4">Cofactor biosynthesis; adenosylcobalamin biosynthesis.</text>
</comment>
<dbReference type="NCBIfam" id="TIGR00313">
    <property type="entry name" value="cobQ"/>
    <property type="match status" value="1"/>
</dbReference>
<dbReference type="GO" id="GO:0009236">
    <property type="term" value="P:cobalamin biosynthetic process"/>
    <property type="evidence" value="ECO:0007669"/>
    <property type="project" value="UniProtKB-UniRule"/>
</dbReference>
<accession>D3Q7E9</accession>
<evidence type="ECO:0000259" key="6">
    <source>
        <dbReference type="Pfam" id="PF07685"/>
    </source>
</evidence>
<proteinExistence type="inferred from homology"/>
<dbReference type="SUPFAM" id="SSF52317">
    <property type="entry name" value="Class I glutamine amidotransferase-like"/>
    <property type="match status" value="1"/>
</dbReference>
<comment type="similarity">
    <text evidence="4">Belongs to the CobB/CobQ family. CobQ subfamily.</text>
</comment>
<feature type="active site" description="Nucleophile" evidence="4">
    <location>
        <position position="343"/>
    </location>
</feature>
<keyword evidence="2 4" id="KW-0169">Cobalamin biosynthesis</keyword>
<organism evidence="7 8">
    <name type="scientific">Stackebrandtia nassauensis (strain DSM 44728 / CIP 108903 / NRRL B-16338 / NBRC 102104 / LLR-40K-21)</name>
    <dbReference type="NCBI Taxonomy" id="446470"/>
    <lineage>
        <taxon>Bacteria</taxon>
        <taxon>Bacillati</taxon>
        <taxon>Actinomycetota</taxon>
        <taxon>Actinomycetes</taxon>
        <taxon>Glycomycetales</taxon>
        <taxon>Glycomycetaceae</taxon>
        <taxon>Stackebrandtia</taxon>
    </lineage>
</organism>
<dbReference type="PANTHER" id="PTHR21343">
    <property type="entry name" value="DETHIOBIOTIN SYNTHETASE"/>
    <property type="match status" value="1"/>
</dbReference>
<dbReference type="InterPro" id="IPR004459">
    <property type="entry name" value="CobQ_synth"/>
</dbReference>
<dbReference type="InterPro" id="IPR033949">
    <property type="entry name" value="CobQ_GATase1"/>
</dbReference>
<evidence type="ECO:0000313" key="7">
    <source>
        <dbReference type="EMBL" id="ADD42420.1"/>
    </source>
</evidence>
<evidence type="ECO:0000256" key="3">
    <source>
        <dbReference type="ARBA" id="ARBA00022962"/>
    </source>
</evidence>
<evidence type="ECO:0000256" key="2">
    <source>
        <dbReference type="ARBA" id="ARBA00022573"/>
    </source>
</evidence>
<feature type="domain" description="CobQ/CobB/MinD/ParA nucleotide binding" evidence="5">
    <location>
        <begin position="11"/>
        <end position="236"/>
    </location>
</feature>
<dbReference type="HOGENOM" id="CLU_019250_2_2_11"/>
<dbReference type="SUPFAM" id="SSF52540">
    <property type="entry name" value="P-loop containing nucleoside triphosphate hydrolases"/>
    <property type="match status" value="1"/>
</dbReference>
<dbReference type="PANTHER" id="PTHR21343:SF1">
    <property type="entry name" value="COBYRIC ACID SYNTHASE"/>
    <property type="match status" value="1"/>
</dbReference>
<dbReference type="PROSITE" id="PS51274">
    <property type="entry name" value="GATASE_COBBQ"/>
    <property type="match status" value="1"/>
</dbReference>
<dbReference type="NCBIfam" id="NF001989">
    <property type="entry name" value="PRK00784.1"/>
    <property type="match status" value="1"/>
</dbReference>
<dbReference type="Pfam" id="PF01656">
    <property type="entry name" value="CbiA"/>
    <property type="match status" value="1"/>
</dbReference>
<evidence type="ECO:0000256" key="1">
    <source>
        <dbReference type="ARBA" id="ARBA00004953"/>
    </source>
</evidence>
<comment type="function">
    <text evidence="4">Catalyzes amidations at positions B, D, E, and G on adenosylcobyrinic A,C-diamide. NH(2) groups are provided by glutamine, and one molecule of ATP is hydrogenolyzed for each amidation.</text>
</comment>
<dbReference type="EMBL" id="CP001778">
    <property type="protein sequence ID" value="ADD42420.1"/>
    <property type="molecule type" value="Genomic_DNA"/>
</dbReference>
<dbReference type="InterPro" id="IPR011698">
    <property type="entry name" value="GATase_3"/>
</dbReference>
<dbReference type="PROSITE" id="PS51273">
    <property type="entry name" value="GATASE_TYPE_1"/>
    <property type="match status" value="1"/>
</dbReference>
<dbReference type="InterPro" id="IPR027417">
    <property type="entry name" value="P-loop_NTPase"/>
</dbReference>
<dbReference type="CDD" id="cd01750">
    <property type="entry name" value="GATase1_CobQ"/>
    <property type="match status" value="1"/>
</dbReference>
<dbReference type="InterPro" id="IPR047045">
    <property type="entry name" value="CobQ_N"/>
</dbReference>
<dbReference type="GO" id="GO:0015420">
    <property type="term" value="F:ABC-type vitamin B12 transporter activity"/>
    <property type="evidence" value="ECO:0007669"/>
    <property type="project" value="UniProtKB-UniRule"/>
</dbReference>
<gene>
    <name evidence="4" type="primary">cobQ</name>
    <name evidence="7" type="ordered locus">Snas_2744</name>
</gene>
<dbReference type="eggNOG" id="COG1492">
    <property type="taxonomic scope" value="Bacteria"/>
</dbReference>
<dbReference type="GO" id="GO:0003824">
    <property type="term" value="F:catalytic activity"/>
    <property type="evidence" value="ECO:0007669"/>
    <property type="project" value="InterPro"/>
</dbReference>
<dbReference type="InterPro" id="IPR002586">
    <property type="entry name" value="CobQ/CobB/MinD/ParA_Nub-bd_dom"/>
</dbReference>
<dbReference type="Proteomes" id="UP000000844">
    <property type="component" value="Chromosome"/>
</dbReference>
<dbReference type="HAMAP" id="MF_00028">
    <property type="entry name" value="CobQ"/>
    <property type="match status" value="1"/>
</dbReference>